<dbReference type="AlphaFoldDB" id="A0A0R3K4M7"/>
<dbReference type="Gene3D" id="3.40.50.300">
    <property type="entry name" value="P-loop containing nucleotide triphosphate hydrolases"/>
    <property type="match status" value="1"/>
</dbReference>
<dbReference type="InterPro" id="IPR003593">
    <property type="entry name" value="AAA+_ATPase"/>
</dbReference>
<gene>
    <name evidence="2" type="ORF">ABG79_00236</name>
</gene>
<evidence type="ECO:0000313" key="2">
    <source>
        <dbReference type="EMBL" id="KRQ88069.1"/>
    </source>
</evidence>
<dbReference type="OrthoDB" id="9781481at2"/>
<accession>A0A0R3K4M7</accession>
<dbReference type="RefSeq" id="WP_057976251.1">
    <property type="nucleotide sequence ID" value="NZ_LKHP01000001.1"/>
</dbReference>
<dbReference type="EMBL" id="LKHP01000001">
    <property type="protein sequence ID" value="KRQ88069.1"/>
    <property type="molecule type" value="Genomic_DNA"/>
</dbReference>
<keyword evidence="3" id="KW-1185">Reference proteome</keyword>
<dbReference type="GO" id="GO:0016887">
    <property type="term" value="F:ATP hydrolysis activity"/>
    <property type="evidence" value="ECO:0007669"/>
    <property type="project" value="InterPro"/>
</dbReference>
<dbReference type="SUPFAM" id="SSF52540">
    <property type="entry name" value="P-loop containing nucleoside triphosphate hydrolases"/>
    <property type="match status" value="1"/>
</dbReference>
<dbReference type="SMART" id="SM00382">
    <property type="entry name" value="AAA"/>
    <property type="match status" value="1"/>
</dbReference>
<protein>
    <submittedName>
        <fullName evidence="2">PhoH-like protein</fullName>
    </submittedName>
</protein>
<feature type="domain" description="AAA+ ATPase" evidence="1">
    <location>
        <begin position="305"/>
        <end position="468"/>
    </location>
</feature>
<dbReference type="PATRIC" id="fig|908809.3.peg.237"/>
<evidence type="ECO:0000313" key="3">
    <source>
        <dbReference type="Proteomes" id="UP000052015"/>
    </source>
</evidence>
<evidence type="ECO:0000259" key="1">
    <source>
        <dbReference type="SMART" id="SM00382"/>
    </source>
</evidence>
<comment type="caution">
    <text evidence="2">The sequence shown here is derived from an EMBL/GenBank/DDBJ whole genome shotgun (WGS) entry which is preliminary data.</text>
</comment>
<sequence>MKTIKNEDIKSLQECYIIGYLATDEKLFPSIGEEQKAVTYLKKNPEYILFYVKPISTLPKKLFEIPGPFENNLFIGFEKALENIQMPPDFWHERDIKVKKNSIYDKLQNKLILFKPFMKKDDKSKNETYYRNLVVYDIEQSNISFEKRYVPLPSPGISSYEFEKSIIQQLPIELPLYNNEFENPEIIICDDYIYGNLNWITSRGKRILSSIGEIKKIKIDESFYEHIAYKVSDELMFIDEEYLESIKININERGSSIFQKEFIEIYKDAFKSEWQFLQSFKQYVLQEGLCYKDIDLYNFHVCVKTNPLTIISGMAGTGKTRLAVAYAKALGLDEEHYTVIPISPAYTEPADIIGYLNTSKEEFIPSETGIADILKRAMDKQDELFMIIFDEMNLSQVEYWFSPFISLLEMDEDERKLTLYNKNSNCKNSDKYPPNIMVKDNVIFVGTVNIDETTKDFSDRLLDRANVLTLQNVPFIEMKDMFKNRKKIEFNNFGQSKFLKAWRRDVEIPIDVYKENELKFFDKLHQIINSVDKQKGVSYRTLQHIALYILNIPENEKGEMLIDRGRAIDIAIKQRILTKIKGHQEQYGNLIGVCENNEVKDSLLYELFTDDIARKISDFKHSLEEIKRKAEEMYYNGYAS</sequence>
<organism evidence="2 3">
    <name type="scientific">Caloramator mitchellensis</name>
    <dbReference type="NCBI Taxonomy" id="908809"/>
    <lineage>
        <taxon>Bacteria</taxon>
        <taxon>Bacillati</taxon>
        <taxon>Bacillota</taxon>
        <taxon>Clostridia</taxon>
        <taxon>Eubacteriales</taxon>
        <taxon>Clostridiaceae</taxon>
        <taxon>Caloramator</taxon>
    </lineage>
</organism>
<proteinExistence type="predicted"/>
<name>A0A0R3K4M7_CALMK</name>
<dbReference type="InterPro" id="IPR027417">
    <property type="entry name" value="P-loop_NTPase"/>
</dbReference>
<dbReference type="InterPro" id="IPR011704">
    <property type="entry name" value="ATPase_dyneun-rel_AAA"/>
</dbReference>
<dbReference type="GO" id="GO:0005524">
    <property type="term" value="F:ATP binding"/>
    <property type="evidence" value="ECO:0007669"/>
    <property type="project" value="InterPro"/>
</dbReference>
<dbReference type="Pfam" id="PF07728">
    <property type="entry name" value="AAA_5"/>
    <property type="match status" value="1"/>
</dbReference>
<dbReference type="Proteomes" id="UP000052015">
    <property type="component" value="Unassembled WGS sequence"/>
</dbReference>
<dbReference type="STRING" id="908809.ABG79_00236"/>
<reference evidence="2 3" key="1">
    <citation type="submission" date="2015-09" db="EMBL/GenBank/DDBJ databases">
        <title>Draft genome sequence of a Caloramator mitchellensis, a moderate thermophile from the Great Artesian Basin of Australia.</title>
        <authorList>
            <person name="Patel B.K."/>
        </authorList>
    </citation>
    <scope>NUCLEOTIDE SEQUENCE [LARGE SCALE GENOMIC DNA]</scope>
    <source>
        <strain evidence="2 3">VF08</strain>
    </source>
</reference>